<protein>
    <submittedName>
        <fullName evidence="1">Uncharacterized protein</fullName>
    </submittedName>
</protein>
<evidence type="ECO:0000313" key="2">
    <source>
        <dbReference type="Proteomes" id="UP000596661"/>
    </source>
</evidence>
<keyword evidence="2" id="KW-1185">Reference proteome</keyword>
<dbReference type="Gramene" id="evm.model.02.202">
    <property type="protein sequence ID" value="cds.evm.model.02.202"/>
    <property type="gene ID" value="evm.TU.02.202"/>
</dbReference>
<reference evidence="1" key="2">
    <citation type="submission" date="2021-03" db="UniProtKB">
        <authorList>
            <consortium name="EnsemblPlants"/>
        </authorList>
    </citation>
    <scope>IDENTIFICATION</scope>
</reference>
<organism evidence="1 2">
    <name type="scientific">Cannabis sativa</name>
    <name type="common">Hemp</name>
    <name type="synonym">Marijuana</name>
    <dbReference type="NCBI Taxonomy" id="3483"/>
    <lineage>
        <taxon>Eukaryota</taxon>
        <taxon>Viridiplantae</taxon>
        <taxon>Streptophyta</taxon>
        <taxon>Embryophyta</taxon>
        <taxon>Tracheophyta</taxon>
        <taxon>Spermatophyta</taxon>
        <taxon>Magnoliopsida</taxon>
        <taxon>eudicotyledons</taxon>
        <taxon>Gunneridae</taxon>
        <taxon>Pentapetalae</taxon>
        <taxon>rosids</taxon>
        <taxon>fabids</taxon>
        <taxon>Rosales</taxon>
        <taxon>Cannabaceae</taxon>
        <taxon>Cannabis</taxon>
    </lineage>
</organism>
<dbReference type="EnsemblPlants" id="evm.model.02.202">
    <property type="protein sequence ID" value="cds.evm.model.02.202"/>
    <property type="gene ID" value="evm.TU.02.202"/>
</dbReference>
<dbReference type="Proteomes" id="UP000596661">
    <property type="component" value="Chromosome 2"/>
</dbReference>
<evidence type="ECO:0000313" key="1">
    <source>
        <dbReference type="EnsemblPlants" id="cds.evm.model.02.202"/>
    </source>
</evidence>
<dbReference type="AlphaFoldDB" id="A0A803NW17"/>
<accession>A0A803NW17</accession>
<dbReference type="EMBL" id="UZAU01000091">
    <property type="status" value="NOT_ANNOTATED_CDS"/>
    <property type="molecule type" value="Genomic_DNA"/>
</dbReference>
<proteinExistence type="predicted"/>
<name>A0A803NW17_CANSA</name>
<sequence length="163" mass="18414">MDNIYFKPSQLESHKGLLPSPGSKIVFNDMRWTGLLVFYCESTAARDASSFVLTIDHISVLLELNITIKIRPNGSKDRIECDLDIPRPLDERQSAYFHSRTTFNGFSKGLRRAYKEALQHSCKHPTSDPKTNTPTSNTTIFMNGLHKKIRVEHGMGSSSISRT</sequence>
<reference evidence="1" key="1">
    <citation type="submission" date="2018-11" db="EMBL/GenBank/DDBJ databases">
        <authorList>
            <person name="Grassa J C."/>
        </authorList>
    </citation>
    <scope>NUCLEOTIDE SEQUENCE [LARGE SCALE GENOMIC DNA]</scope>
</reference>